<accession>A0A212KZE0</accession>
<gene>
    <name evidence="1" type="ORF">KL86DES1_10533</name>
</gene>
<proteinExistence type="predicted"/>
<evidence type="ECO:0000313" key="1">
    <source>
        <dbReference type="EMBL" id="SCM70643.1"/>
    </source>
</evidence>
<dbReference type="AlphaFoldDB" id="A0A212KZE0"/>
<name>A0A212KZE0_9BACT</name>
<dbReference type="EMBL" id="FMJC01000001">
    <property type="protein sequence ID" value="SCM70643.1"/>
    <property type="molecule type" value="Genomic_DNA"/>
</dbReference>
<protein>
    <submittedName>
        <fullName evidence="1">Uncharacterized protein</fullName>
    </submittedName>
</protein>
<organism evidence="1">
    <name type="scientific">uncultured Desulfovibrio sp</name>
    <dbReference type="NCBI Taxonomy" id="167968"/>
    <lineage>
        <taxon>Bacteria</taxon>
        <taxon>Pseudomonadati</taxon>
        <taxon>Thermodesulfobacteriota</taxon>
        <taxon>Desulfovibrionia</taxon>
        <taxon>Desulfovibrionales</taxon>
        <taxon>Desulfovibrionaceae</taxon>
        <taxon>Desulfovibrio</taxon>
        <taxon>environmental samples</taxon>
    </lineage>
</organism>
<sequence>MLNLTTQKKRRCPGSGACVIQKMFFTSKIWLPGKTQLCPQERLERLSCRPEAKYLALRQSRGVNFAGKYTPSSYRI</sequence>
<reference evidence="1" key="1">
    <citation type="submission" date="2016-08" db="EMBL/GenBank/DDBJ databases">
        <authorList>
            <person name="Seilhamer J.J."/>
        </authorList>
    </citation>
    <scope>NUCLEOTIDE SEQUENCE</scope>
    <source>
        <strain evidence="1">86-1</strain>
    </source>
</reference>